<dbReference type="PROSITE" id="PS00690">
    <property type="entry name" value="DEAH_ATP_HELICASE"/>
    <property type="match status" value="1"/>
</dbReference>
<comment type="similarity">
    <text evidence="1">Belongs to the DEAD box helicase family. DEAH subfamily.</text>
</comment>
<dbReference type="PROSITE" id="PS51194">
    <property type="entry name" value="HELICASE_CTER"/>
    <property type="match status" value="1"/>
</dbReference>
<evidence type="ECO:0000259" key="12">
    <source>
        <dbReference type="PROSITE" id="PS51194"/>
    </source>
</evidence>
<dbReference type="GO" id="GO:0003723">
    <property type="term" value="F:RNA binding"/>
    <property type="evidence" value="ECO:0007669"/>
    <property type="project" value="TreeGrafter"/>
</dbReference>
<keyword evidence="7" id="KW-0067">ATP-binding</keyword>
<evidence type="ECO:0000313" key="14">
    <source>
        <dbReference type="Proteomes" id="UP000306954"/>
    </source>
</evidence>
<dbReference type="SUPFAM" id="SSF52540">
    <property type="entry name" value="P-loop containing nucleoside triphosphate hydrolases"/>
    <property type="match status" value="1"/>
</dbReference>
<dbReference type="GO" id="GO:0005524">
    <property type="term" value="F:ATP binding"/>
    <property type="evidence" value="ECO:0007669"/>
    <property type="project" value="UniProtKB-KW"/>
</dbReference>
<dbReference type="Gene3D" id="1.10.555.10">
    <property type="entry name" value="Rho GTPase activation protein"/>
    <property type="match status" value="1"/>
</dbReference>
<dbReference type="Proteomes" id="UP000306954">
    <property type="component" value="Unassembled WGS sequence"/>
</dbReference>
<feature type="compositionally biased region" description="Polar residues" evidence="10">
    <location>
        <begin position="1460"/>
        <end position="1471"/>
    </location>
</feature>
<dbReference type="Gene3D" id="1.20.120.1080">
    <property type="match status" value="1"/>
</dbReference>
<dbReference type="SUPFAM" id="SSF48350">
    <property type="entry name" value="GTPase activation domain, GAP"/>
    <property type="match status" value="1"/>
</dbReference>
<dbReference type="Pfam" id="PF13401">
    <property type="entry name" value="AAA_22"/>
    <property type="match status" value="1"/>
</dbReference>
<dbReference type="InterPro" id="IPR049945">
    <property type="entry name" value="AAA_22"/>
</dbReference>
<dbReference type="PROSITE" id="PS51192">
    <property type="entry name" value="HELICASE_ATP_BIND_1"/>
    <property type="match status" value="1"/>
</dbReference>
<dbReference type="GO" id="GO:0008380">
    <property type="term" value="P:RNA splicing"/>
    <property type="evidence" value="ECO:0007669"/>
    <property type="project" value="UniProtKB-KW"/>
</dbReference>
<keyword evidence="6" id="KW-0347">Helicase</keyword>
<dbReference type="FunFam" id="3.40.50.300:FF:000578">
    <property type="entry name" value="probable ATP-dependent RNA helicase DHX35"/>
    <property type="match status" value="1"/>
</dbReference>
<dbReference type="PANTHER" id="PTHR18934">
    <property type="entry name" value="ATP-DEPENDENT RNA HELICASE"/>
    <property type="match status" value="1"/>
</dbReference>
<evidence type="ECO:0000256" key="9">
    <source>
        <dbReference type="ARBA" id="ARBA00047984"/>
    </source>
</evidence>
<dbReference type="EC" id="3.6.4.13" evidence="2"/>
<evidence type="ECO:0000256" key="1">
    <source>
        <dbReference type="ARBA" id="ARBA00008792"/>
    </source>
</evidence>
<keyword evidence="4" id="KW-0547">Nucleotide-binding</keyword>
<dbReference type="FunFam" id="3.40.50.300:FF:000145">
    <property type="entry name" value="probable ATP-dependent RNA helicase DHX40"/>
    <property type="match status" value="1"/>
</dbReference>
<feature type="compositionally biased region" description="Polar residues" evidence="10">
    <location>
        <begin position="1359"/>
        <end position="1369"/>
    </location>
</feature>
<dbReference type="GO" id="GO:0003724">
    <property type="term" value="F:RNA helicase activity"/>
    <property type="evidence" value="ECO:0007669"/>
    <property type="project" value="UniProtKB-EC"/>
</dbReference>
<dbReference type="GO" id="GO:0005684">
    <property type="term" value="C:U2-type spliceosomal complex"/>
    <property type="evidence" value="ECO:0007669"/>
    <property type="project" value="UniProtKB-ARBA"/>
</dbReference>
<name>A0A4T0GXK9_WALIC</name>
<dbReference type="InterPro" id="IPR001650">
    <property type="entry name" value="Helicase_C-like"/>
</dbReference>
<evidence type="ECO:0000256" key="10">
    <source>
        <dbReference type="SAM" id="MobiDB-lite"/>
    </source>
</evidence>
<dbReference type="Pfam" id="PF21010">
    <property type="entry name" value="HA2_C"/>
    <property type="match status" value="1"/>
</dbReference>
<dbReference type="Pfam" id="PF04408">
    <property type="entry name" value="WHD_HA2"/>
    <property type="match status" value="1"/>
</dbReference>
<evidence type="ECO:0000313" key="13">
    <source>
        <dbReference type="EMBL" id="TIB08001.1"/>
    </source>
</evidence>
<dbReference type="InterPro" id="IPR014001">
    <property type="entry name" value="Helicase_ATP-bd"/>
</dbReference>
<dbReference type="FunFam" id="1.20.120.1080:FF:000001">
    <property type="entry name" value="Pre-mRNA-splicing factor ATP-dependent RNA helicase"/>
    <property type="match status" value="1"/>
</dbReference>
<dbReference type="InterPro" id="IPR007502">
    <property type="entry name" value="Helicase-assoc_dom"/>
</dbReference>
<dbReference type="SMART" id="SM00490">
    <property type="entry name" value="HELICc"/>
    <property type="match status" value="1"/>
</dbReference>
<dbReference type="CDD" id="cd18791">
    <property type="entry name" value="SF2_C_RHA"/>
    <property type="match status" value="1"/>
</dbReference>
<keyword evidence="8" id="KW-0508">mRNA splicing</keyword>
<evidence type="ECO:0000256" key="5">
    <source>
        <dbReference type="ARBA" id="ARBA00022801"/>
    </source>
</evidence>
<dbReference type="SUPFAM" id="SSF103657">
    <property type="entry name" value="BAR/IMD domain-like"/>
    <property type="match status" value="1"/>
</dbReference>
<keyword evidence="5" id="KW-0378">Hydrolase</keyword>
<dbReference type="InterPro" id="IPR011709">
    <property type="entry name" value="DEAD-box_helicase_OB_fold"/>
</dbReference>
<dbReference type="InterPro" id="IPR027417">
    <property type="entry name" value="P-loop_NTPase"/>
</dbReference>
<reference evidence="13 14" key="1">
    <citation type="submission" date="2019-03" db="EMBL/GenBank/DDBJ databases">
        <title>Sequencing 23 genomes of Wallemia ichthyophaga.</title>
        <authorList>
            <person name="Gostincar C."/>
        </authorList>
    </citation>
    <scope>NUCLEOTIDE SEQUENCE [LARGE SCALE GENOMIC DNA]</scope>
    <source>
        <strain evidence="13 14">EXF-8621</strain>
    </source>
</reference>
<dbReference type="GO" id="GO:0071013">
    <property type="term" value="C:catalytic step 2 spliceosome"/>
    <property type="evidence" value="ECO:0007669"/>
    <property type="project" value="TreeGrafter"/>
</dbReference>
<protein>
    <recommendedName>
        <fullName evidence="2">RNA helicase</fullName>
        <ecNumber evidence="2">3.6.4.13</ecNumber>
    </recommendedName>
</protein>
<organism evidence="13 14">
    <name type="scientific">Wallemia ichthyophaga</name>
    <dbReference type="NCBI Taxonomy" id="245174"/>
    <lineage>
        <taxon>Eukaryota</taxon>
        <taxon>Fungi</taxon>
        <taxon>Dikarya</taxon>
        <taxon>Basidiomycota</taxon>
        <taxon>Wallemiomycotina</taxon>
        <taxon>Wallemiomycetes</taxon>
        <taxon>Wallemiales</taxon>
        <taxon>Wallemiaceae</taxon>
        <taxon>Wallemia</taxon>
    </lineage>
</organism>
<dbReference type="InterPro" id="IPR008936">
    <property type="entry name" value="Rho_GTPase_activation_prot"/>
</dbReference>
<evidence type="ECO:0000256" key="7">
    <source>
        <dbReference type="ARBA" id="ARBA00022840"/>
    </source>
</evidence>
<evidence type="ECO:0000256" key="6">
    <source>
        <dbReference type="ARBA" id="ARBA00022806"/>
    </source>
</evidence>
<dbReference type="Pfam" id="PF00271">
    <property type="entry name" value="Helicase_C"/>
    <property type="match status" value="1"/>
</dbReference>
<dbReference type="GO" id="GO:0006397">
    <property type="term" value="P:mRNA processing"/>
    <property type="evidence" value="ECO:0007669"/>
    <property type="project" value="UniProtKB-KW"/>
</dbReference>
<dbReference type="Pfam" id="PF07717">
    <property type="entry name" value="OB_NTP_bind"/>
    <property type="match status" value="1"/>
</dbReference>
<dbReference type="GO" id="GO:0016887">
    <property type="term" value="F:ATP hydrolysis activity"/>
    <property type="evidence" value="ECO:0007669"/>
    <property type="project" value="InterPro"/>
</dbReference>
<dbReference type="InterPro" id="IPR002464">
    <property type="entry name" value="DNA/RNA_helicase_DEAH_CS"/>
</dbReference>
<evidence type="ECO:0000259" key="11">
    <source>
        <dbReference type="PROSITE" id="PS51192"/>
    </source>
</evidence>
<dbReference type="Gene3D" id="1.20.1270.60">
    <property type="entry name" value="Arfaptin homology (AH) domain/BAR domain"/>
    <property type="match status" value="1"/>
</dbReference>
<dbReference type="SMART" id="SM00847">
    <property type="entry name" value="HA2"/>
    <property type="match status" value="1"/>
</dbReference>
<feature type="compositionally biased region" description="Polar residues" evidence="10">
    <location>
        <begin position="1275"/>
        <end position="1289"/>
    </location>
</feature>
<accession>A0A4T0GXK9</accession>
<dbReference type="Gene3D" id="3.40.50.300">
    <property type="entry name" value="P-loop containing nucleotide triphosphate hydrolases"/>
    <property type="match status" value="2"/>
</dbReference>
<feature type="domain" description="Helicase ATP-binding" evidence="11">
    <location>
        <begin position="21"/>
        <end position="181"/>
    </location>
</feature>
<feature type="region of interest" description="Disordered" evidence="10">
    <location>
        <begin position="1275"/>
        <end position="1485"/>
    </location>
</feature>
<feature type="domain" description="Helicase C-terminal" evidence="12">
    <location>
        <begin position="206"/>
        <end position="381"/>
    </location>
</feature>
<gene>
    <name evidence="13" type="ORF">E3P90_03835</name>
</gene>
<dbReference type="InterPro" id="IPR027267">
    <property type="entry name" value="AH/BAR_dom_sf"/>
</dbReference>
<comment type="caution">
    <text evidence="13">The sequence shown here is derived from an EMBL/GenBank/DDBJ whole genome shotgun (WGS) entry which is preliminary data.</text>
</comment>
<dbReference type="SMART" id="SM00487">
    <property type="entry name" value="DEXDc"/>
    <property type="match status" value="1"/>
</dbReference>
<keyword evidence="3" id="KW-0507">mRNA processing</keyword>
<dbReference type="PANTHER" id="PTHR18934:SF136">
    <property type="entry name" value="ATP-DEPENDENT RNA HELICASE DHX35-RELATED"/>
    <property type="match status" value="1"/>
</dbReference>
<comment type="catalytic activity">
    <reaction evidence="9">
        <text>ATP + H2O = ADP + phosphate + H(+)</text>
        <dbReference type="Rhea" id="RHEA:13065"/>
        <dbReference type="ChEBI" id="CHEBI:15377"/>
        <dbReference type="ChEBI" id="CHEBI:15378"/>
        <dbReference type="ChEBI" id="CHEBI:30616"/>
        <dbReference type="ChEBI" id="CHEBI:43474"/>
        <dbReference type="ChEBI" id="CHEBI:456216"/>
        <dbReference type="EC" id="3.6.4.13"/>
    </reaction>
</comment>
<evidence type="ECO:0000256" key="4">
    <source>
        <dbReference type="ARBA" id="ARBA00022741"/>
    </source>
</evidence>
<proteinExistence type="inferred from homology"/>
<evidence type="ECO:0000256" key="8">
    <source>
        <dbReference type="ARBA" id="ARBA00023187"/>
    </source>
</evidence>
<sequence>MTTVAYRASEILFQYTSIKLLWMLERYQVTIVVGQTGCGKTTQLPQYVMEEGWAAPPYTIACTQPRRVAATSIAQRVAQEVGSVLGDEVGYTIRFEDLSSSIRTRLKYLTDGMLFRETLMDPLLSKYSVIMIDEAHERNSYTDILLGVLKKPDLRIVVSSATLTAEKFVDFFGGPEKCGAITLDGRMHPVEVSYTKEPVSDYVRAAIDTVVGIHETQGGGDILVFLTGRDEIDRALQMLSDTMIGSRRQPESLMGLPLHAGLTSEEQLKIFQRPPMGVRKVVFSTNIAEASVTIDGIRYVVDSGFVKLRHFNPSTGIDILSVAPCSKASLTQRAGRSGRTAPGKTFRLFPESALSRLDESTLPEICRTDLTGFILQLKALGISNVLRFDYLDSPPSSMLVRALELLYALGALDDNGHLTLDLGMKMAEMPLDPMMAKILLNSVSFECSEEILTIAAMTSVQNPFLTHDGQGELERRKFVAEEGDHLTLLNAYNSFVTIGRSSSRWAGQHRLNFKALSRAISIRSQLSKYLEKYGLNPRLSAGVDQETIRRCLVSGYFKNAAKFNPDGTYTLINGNQIVHAHPSSVMFTRSPPTKWVIFHEIVETTKIFIRDLTIIKDDWLTDESLTRGFYQSNESSRNDAVMMSTIQLPRSFSNSLWTDDLRLDSLFDLLYKNIQENTHLSQYFEAQLKAESDAIKALKARRTLESANDFTLAISFSTLNSSLELECKKSYSDELQHIISVLNRETANLRSKIKSKESLVDSYLIPLEKLNESTAQLHADYKTQLIQFNDSGNELQDCIEQLPSISIKVPLLGERHDCFLGRDIFNWFRLKMKLSDEQTLDLCTNLPIRNVNTLKNAFESAFDLDSYYQFTTQQQQLKGVLDETLSSYMQSRTQLHRQRMYVEEVIEDTLKALQALEHSRLALTKHALARFNQSQNKYLSGIQEAVNASALAVQTFNPSTDLQAFIDQYKTGPFRPSIYQSPLPTTLKDSNFTLFGPDLTHLIPCPDTVTPGQRSTPLALKLLLKALDRKYADIKEPENVRKVWILDIPLVTCHNVSLALSNVPSVKIIGALEGVLNDVHAPIIAACVRLFALELNPPLGGLHTWEDARAVYPKYIEKGYEIPAQDVQKVLERVPLLNLTTLYEICNHIHYLFTSTSTGSENEDDVYLQKLSLLLVRSIFRPRVESDLTIQERHMTNLLIDLIKRPEDILNPLIERKSTELSPSKTLQRRRTKPIDERVLRSTFNSSISSAGSSRHLTPDELLDQLEFGSTGLRSRSTSIVNDSKQASPTLDARAPPVNVKEAAQDKPVDQPGDAQVHEHANQNDDDILDIIDGHGDNRTSYASADSDKKGDEGDNITGEETTVDTVSWQEDAPREKGEARISSVETYTFVEHEDPPARKSPTPPPPQPQNETVLNDEDDDAPPAFVTAAIEADRPVDDEEEKDSNTSSFASHPSRENSIKTNSARSSLNRGSRVRKSALKMANP</sequence>
<dbReference type="InterPro" id="IPR048333">
    <property type="entry name" value="HA2_WH"/>
</dbReference>
<dbReference type="EMBL" id="SPOF01000069">
    <property type="protein sequence ID" value="TIB08001.1"/>
    <property type="molecule type" value="Genomic_DNA"/>
</dbReference>
<evidence type="ECO:0000256" key="3">
    <source>
        <dbReference type="ARBA" id="ARBA00022664"/>
    </source>
</evidence>
<evidence type="ECO:0000256" key="2">
    <source>
        <dbReference type="ARBA" id="ARBA00012552"/>
    </source>
</evidence>